<keyword evidence="6" id="KW-0963">Cytoplasm</keyword>
<dbReference type="Proteomes" id="UP001063166">
    <property type="component" value="Unassembled WGS sequence"/>
</dbReference>
<keyword evidence="8" id="KW-0539">Nucleus</keyword>
<evidence type="ECO:0000256" key="4">
    <source>
        <dbReference type="ARBA" id="ARBA00009567"/>
    </source>
</evidence>
<evidence type="ECO:0000256" key="5">
    <source>
        <dbReference type="ARBA" id="ARBA00020264"/>
    </source>
</evidence>
<dbReference type="OrthoDB" id="166907at2759"/>
<evidence type="ECO:0000256" key="6">
    <source>
        <dbReference type="ARBA" id="ARBA00022490"/>
    </source>
</evidence>
<name>A0A9P3PIS5_LYOSH</name>
<keyword evidence="7" id="KW-0819">tRNA processing</keyword>
<accession>A0A9P3PIS5</accession>
<evidence type="ECO:0000313" key="11">
    <source>
        <dbReference type="Proteomes" id="UP001063166"/>
    </source>
</evidence>
<comment type="subcellular location">
    <subcellularLocation>
        <location evidence="2">Cytoplasm</location>
    </subcellularLocation>
    <subcellularLocation>
        <location evidence="1">Nucleus</location>
    </subcellularLocation>
</comment>
<dbReference type="GO" id="GO:0005634">
    <property type="term" value="C:nucleus"/>
    <property type="evidence" value="ECO:0007669"/>
    <property type="project" value="UniProtKB-SubCell"/>
</dbReference>
<dbReference type="GO" id="GO:0005829">
    <property type="term" value="C:cytosol"/>
    <property type="evidence" value="ECO:0007669"/>
    <property type="project" value="TreeGrafter"/>
</dbReference>
<keyword evidence="11" id="KW-1185">Reference proteome</keyword>
<dbReference type="EMBL" id="BRPK01000003">
    <property type="protein sequence ID" value="GLB36199.1"/>
    <property type="molecule type" value="Genomic_DNA"/>
</dbReference>
<dbReference type="AlphaFoldDB" id="A0A9P3PIS5"/>
<comment type="similarity">
    <text evidence="4">Belongs to the ELP5 family.</text>
</comment>
<evidence type="ECO:0000256" key="9">
    <source>
        <dbReference type="SAM" id="MobiDB-lite"/>
    </source>
</evidence>
<evidence type="ECO:0000256" key="2">
    <source>
        <dbReference type="ARBA" id="ARBA00004496"/>
    </source>
</evidence>
<protein>
    <recommendedName>
        <fullName evidence="5">Elongator complex protein 5</fullName>
    </recommendedName>
</protein>
<dbReference type="GO" id="GO:0000049">
    <property type="term" value="F:tRNA binding"/>
    <property type="evidence" value="ECO:0007669"/>
    <property type="project" value="TreeGrafter"/>
</dbReference>
<evidence type="ECO:0000256" key="7">
    <source>
        <dbReference type="ARBA" id="ARBA00022694"/>
    </source>
</evidence>
<dbReference type="PANTHER" id="PTHR15641:SF1">
    <property type="entry name" value="ELONGATOR COMPLEX PROTEIN 5"/>
    <property type="match status" value="1"/>
</dbReference>
<feature type="compositionally biased region" description="Acidic residues" evidence="9">
    <location>
        <begin position="335"/>
        <end position="351"/>
    </location>
</feature>
<comment type="pathway">
    <text evidence="3">tRNA modification; 5-methoxycarbonylmethyl-2-thiouridine-tRNA biosynthesis.</text>
</comment>
<dbReference type="GO" id="GO:0033588">
    <property type="term" value="C:elongator holoenzyme complex"/>
    <property type="evidence" value="ECO:0007669"/>
    <property type="project" value="InterPro"/>
</dbReference>
<dbReference type="PANTHER" id="PTHR15641">
    <property type="entry name" value="ELONGATOR COMPLEX PROTEIN 5"/>
    <property type="match status" value="1"/>
</dbReference>
<dbReference type="Gene3D" id="3.40.50.300">
    <property type="entry name" value="P-loop containing nucleotide triphosphate hydrolases"/>
    <property type="match status" value="1"/>
</dbReference>
<dbReference type="InterPro" id="IPR027417">
    <property type="entry name" value="P-loop_NTPase"/>
</dbReference>
<dbReference type="Pfam" id="PF10483">
    <property type="entry name" value="Elong_Iki1"/>
    <property type="match status" value="1"/>
</dbReference>
<sequence length="351" mass="38224">MTLLSPIINDPPRLHQPLLLLQSSIAQSSLPVLRHVLAQNIKARSSNYFLLFSLACPPSPNLLNYAAPVADYIEIFDWVHCVPSYDDNWSDPRAAILSAVERGSLQVVINSIDALCSDVGSVSETYKFLSELLSLVRARPMPSRLILHATRPSELVPLLTLPTFSPSIVQLTAHPPVLLAHVAKDYLTPPPPASPKAKFWSVFLPLSERSRDVDRLVYGATGEGSSNASEMVVEILIRGGEGSGRKRGIERELEGWSASEGACDVTKLESLKGVWTKKTVVEAAPDPTHNVSFNLNLTSSQQESRAQVPLPYAHEGRPLASQTSGTTAAIFYDPDSADDLDAEDPDEDLDI</sequence>
<organism evidence="10 11">
    <name type="scientific">Lyophyllum shimeji</name>
    <name type="common">Hon-shimeji</name>
    <name type="synonym">Tricholoma shimeji</name>
    <dbReference type="NCBI Taxonomy" id="47721"/>
    <lineage>
        <taxon>Eukaryota</taxon>
        <taxon>Fungi</taxon>
        <taxon>Dikarya</taxon>
        <taxon>Basidiomycota</taxon>
        <taxon>Agaricomycotina</taxon>
        <taxon>Agaricomycetes</taxon>
        <taxon>Agaricomycetidae</taxon>
        <taxon>Agaricales</taxon>
        <taxon>Tricholomatineae</taxon>
        <taxon>Lyophyllaceae</taxon>
        <taxon>Lyophyllum</taxon>
    </lineage>
</organism>
<gene>
    <name evidence="10" type="ORF">LshimejAT787_0304870</name>
</gene>
<comment type="caution">
    <text evidence="10">The sequence shown here is derived from an EMBL/GenBank/DDBJ whole genome shotgun (WGS) entry which is preliminary data.</text>
</comment>
<reference evidence="10" key="1">
    <citation type="submission" date="2022-07" db="EMBL/GenBank/DDBJ databases">
        <title>The genome of Lyophyllum shimeji provides insight into the initial evolution of ectomycorrhizal fungal genome.</title>
        <authorList>
            <person name="Kobayashi Y."/>
            <person name="Shibata T."/>
            <person name="Hirakawa H."/>
            <person name="Shigenobu S."/>
            <person name="Nishiyama T."/>
            <person name="Yamada A."/>
            <person name="Hasebe M."/>
            <person name="Kawaguchi M."/>
        </authorList>
    </citation>
    <scope>NUCLEOTIDE SEQUENCE</scope>
    <source>
        <strain evidence="10">AT787</strain>
    </source>
</reference>
<evidence type="ECO:0000313" key="10">
    <source>
        <dbReference type="EMBL" id="GLB36199.1"/>
    </source>
</evidence>
<evidence type="ECO:0000256" key="3">
    <source>
        <dbReference type="ARBA" id="ARBA00005043"/>
    </source>
</evidence>
<dbReference type="GO" id="GO:0002098">
    <property type="term" value="P:tRNA wobble uridine modification"/>
    <property type="evidence" value="ECO:0007669"/>
    <property type="project" value="InterPro"/>
</dbReference>
<evidence type="ECO:0000256" key="8">
    <source>
        <dbReference type="ARBA" id="ARBA00023242"/>
    </source>
</evidence>
<proteinExistence type="inferred from homology"/>
<dbReference type="InterPro" id="IPR019519">
    <property type="entry name" value="Elp5"/>
</dbReference>
<evidence type="ECO:0000256" key="1">
    <source>
        <dbReference type="ARBA" id="ARBA00004123"/>
    </source>
</evidence>
<feature type="region of interest" description="Disordered" evidence="9">
    <location>
        <begin position="313"/>
        <end position="351"/>
    </location>
</feature>